<accession>A0ACC1NWA6</accession>
<comment type="caution">
    <text evidence="1">The sequence shown here is derived from an EMBL/GenBank/DDBJ whole genome shotgun (WGS) entry which is preliminary data.</text>
</comment>
<organism evidence="1 2">
    <name type="scientific">Zarea fungicola</name>
    <dbReference type="NCBI Taxonomy" id="93591"/>
    <lineage>
        <taxon>Eukaryota</taxon>
        <taxon>Fungi</taxon>
        <taxon>Dikarya</taxon>
        <taxon>Ascomycota</taxon>
        <taxon>Pezizomycotina</taxon>
        <taxon>Sordariomycetes</taxon>
        <taxon>Hypocreomycetidae</taxon>
        <taxon>Hypocreales</taxon>
        <taxon>Cordycipitaceae</taxon>
        <taxon>Zarea</taxon>
    </lineage>
</organism>
<protein>
    <submittedName>
        <fullName evidence="1">Uncharacterized protein</fullName>
    </submittedName>
</protein>
<evidence type="ECO:0000313" key="1">
    <source>
        <dbReference type="EMBL" id="KAJ2983146.1"/>
    </source>
</evidence>
<evidence type="ECO:0000313" key="2">
    <source>
        <dbReference type="Proteomes" id="UP001143910"/>
    </source>
</evidence>
<sequence>MKSTVLVLSGIISLTQAIQINIYKDDNCQEFIGSYNPDWIPLGSDDLKCYDYSLDGQNSFLVADFGDCPACHCTLYTQPGCPDNSAMHPADVGQCVKSPGGYKSTRCFQFV</sequence>
<dbReference type="Proteomes" id="UP001143910">
    <property type="component" value="Unassembled WGS sequence"/>
</dbReference>
<keyword evidence="2" id="KW-1185">Reference proteome</keyword>
<reference evidence="1" key="1">
    <citation type="submission" date="2022-08" db="EMBL/GenBank/DDBJ databases">
        <title>Genome Sequence of Lecanicillium fungicola.</title>
        <authorList>
            <person name="Buettner E."/>
        </authorList>
    </citation>
    <scope>NUCLEOTIDE SEQUENCE</scope>
    <source>
        <strain evidence="1">Babe33</strain>
    </source>
</reference>
<gene>
    <name evidence="1" type="ORF">NQ176_g914</name>
</gene>
<name>A0ACC1NWA6_9HYPO</name>
<proteinExistence type="predicted"/>
<dbReference type="EMBL" id="JANJQO010000042">
    <property type="protein sequence ID" value="KAJ2983146.1"/>
    <property type="molecule type" value="Genomic_DNA"/>
</dbReference>